<dbReference type="Pfam" id="PF12680">
    <property type="entry name" value="SnoaL_2"/>
    <property type="match status" value="1"/>
</dbReference>
<organism evidence="2 3">
    <name type="scientific">Pseudomonas kuykendallii</name>
    <dbReference type="NCBI Taxonomy" id="1007099"/>
    <lineage>
        <taxon>Bacteria</taxon>
        <taxon>Pseudomonadati</taxon>
        <taxon>Pseudomonadota</taxon>
        <taxon>Gammaproteobacteria</taxon>
        <taxon>Pseudomonadales</taxon>
        <taxon>Pseudomonadaceae</taxon>
        <taxon>Pseudomonas</taxon>
    </lineage>
</organism>
<dbReference type="Gene3D" id="3.10.450.50">
    <property type="match status" value="1"/>
</dbReference>
<dbReference type="RefSeq" id="WP_273233846.1">
    <property type="nucleotide sequence ID" value="NZ_QFOH01000023.1"/>
</dbReference>
<evidence type="ECO:0000313" key="3">
    <source>
        <dbReference type="Proteomes" id="UP000249198"/>
    </source>
</evidence>
<accession>A0A2W5CUQ7</accession>
<evidence type="ECO:0000259" key="1">
    <source>
        <dbReference type="Pfam" id="PF12680"/>
    </source>
</evidence>
<feature type="domain" description="SnoaL-like" evidence="1">
    <location>
        <begin position="9"/>
        <end position="103"/>
    </location>
</feature>
<gene>
    <name evidence="2" type="ORF">DI599_17270</name>
</gene>
<dbReference type="InterPro" id="IPR032710">
    <property type="entry name" value="NTF2-like_dom_sf"/>
</dbReference>
<protein>
    <recommendedName>
        <fullName evidence="1">SnoaL-like domain-containing protein</fullName>
    </recommendedName>
</protein>
<dbReference type="InterPro" id="IPR037401">
    <property type="entry name" value="SnoaL-like"/>
</dbReference>
<reference evidence="2 3" key="1">
    <citation type="submission" date="2017-08" db="EMBL/GenBank/DDBJ databases">
        <title>Infants hospitalized years apart are colonized by the same room-sourced microbial strains.</title>
        <authorList>
            <person name="Brooks B."/>
            <person name="Olm M.R."/>
            <person name="Firek B.A."/>
            <person name="Baker R."/>
            <person name="Thomas B.C."/>
            <person name="Morowitz M.J."/>
            <person name="Banfield J.F."/>
        </authorList>
    </citation>
    <scope>NUCLEOTIDE SEQUENCE [LARGE SCALE GENOMIC DNA]</scope>
    <source>
        <strain evidence="2">S2_009_000_R2_77</strain>
    </source>
</reference>
<name>A0A2W5CUQ7_9PSED</name>
<proteinExistence type="predicted"/>
<dbReference type="EMBL" id="QFOH01000023">
    <property type="protein sequence ID" value="PZP21953.1"/>
    <property type="molecule type" value="Genomic_DNA"/>
</dbReference>
<dbReference type="Proteomes" id="UP000249198">
    <property type="component" value="Unassembled WGS sequence"/>
</dbReference>
<sequence length="110" mass="11702">MTALKDLAKKYFDAFSARDISGVGGALAANVTLRDWEISKQGIDDVLAATAAIFASCRTIDVVVTALYEESGSVLAELEISFDGGEPLRVLDVLEFDDVGLISSIRAFKG</sequence>
<dbReference type="AlphaFoldDB" id="A0A2W5CUQ7"/>
<comment type="caution">
    <text evidence="2">The sequence shown here is derived from an EMBL/GenBank/DDBJ whole genome shotgun (WGS) entry which is preliminary data.</text>
</comment>
<dbReference type="SUPFAM" id="SSF54427">
    <property type="entry name" value="NTF2-like"/>
    <property type="match status" value="1"/>
</dbReference>
<evidence type="ECO:0000313" key="2">
    <source>
        <dbReference type="EMBL" id="PZP21953.1"/>
    </source>
</evidence>